<dbReference type="AlphaFoldDB" id="A0A556QSD9"/>
<dbReference type="InterPro" id="IPR001547">
    <property type="entry name" value="Glyco_hydro_5"/>
</dbReference>
<evidence type="ECO:0000256" key="1">
    <source>
        <dbReference type="ARBA" id="ARBA00022801"/>
    </source>
</evidence>
<dbReference type="RefSeq" id="WP_144230092.1">
    <property type="nucleotide sequence ID" value="NZ_CBCRVV010000015.1"/>
</dbReference>
<evidence type="ECO:0000313" key="8">
    <source>
        <dbReference type="Proteomes" id="UP000315648"/>
    </source>
</evidence>
<evidence type="ECO:0000256" key="2">
    <source>
        <dbReference type="ARBA" id="ARBA00023295"/>
    </source>
</evidence>
<dbReference type="PROSITE" id="PS00659">
    <property type="entry name" value="GLYCOSYL_HYDROL_F5"/>
    <property type="match status" value="1"/>
</dbReference>
<dbReference type="Pfam" id="PF00150">
    <property type="entry name" value="Cellulase"/>
    <property type="match status" value="1"/>
</dbReference>
<evidence type="ECO:0000256" key="5">
    <source>
        <dbReference type="SAM" id="SignalP"/>
    </source>
</evidence>
<keyword evidence="8" id="KW-1185">Reference proteome</keyword>
<feature type="domain" description="Glycoside hydrolase family 5" evidence="6">
    <location>
        <begin position="226"/>
        <end position="509"/>
    </location>
</feature>
<dbReference type="GO" id="GO:0004553">
    <property type="term" value="F:hydrolase activity, hydrolyzing O-glycosyl compounds"/>
    <property type="evidence" value="ECO:0007669"/>
    <property type="project" value="InterPro"/>
</dbReference>
<name>A0A556QSD9_9BACT</name>
<organism evidence="7 8">
    <name type="scientific">Rariglobus hedericola</name>
    <dbReference type="NCBI Taxonomy" id="2597822"/>
    <lineage>
        <taxon>Bacteria</taxon>
        <taxon>Pseudomonadati</taxon>
        <taxon>Verrucomicrobiota</taxon>
        <taxon>Opitutia</taxon>
        <taxon>Opitutales</taxon>
        <taxon>Opitutaceae</taxon>
        <taxon>Rariglobus</taxon>
    </lineage>
</organism>
<dbReference type="InterPro" id="IPR018087">
    <property type="entry name" value="Glyco_hydro_5_CS"/>
</dbReference>
<dbReference type="SUPFAM" id="SSF51445">
    <property type="entry name" value="(Trans)glycosidases"/>
    <property type="match status" value="1"/>
</dbReference>
<evidence type="ECO:0000259" key="6">
    <source>
        <dbReference type="Pfam" id="PF00150"/>
    </source>
</evidence>
<reference evidence="7 8" key="1">
    <citation type="submission" date="2019-07" db="EMBL/GenBank/DDBJ databases">
        <title>Description of 53C-WASEF.</title>
        <authorList>
            <person name="Pitt A."/>
            <person name="Hahn M.W."/>
        </authorList>
    </citation>
    <scope>NUCLEOTIDE SEQUENCE [LARGE SCALE GENOMIC DNA]</scope>
    <source>
        <strain evidence="7 8">53C-WASEF</strain>
    </source>
</reference>
<dbReference type="OrthoDB" id="182870at2"/>
<protein>
    <submittedName>
        <fullName evidence="7">Glycoside hydrolase family 5 protein</fullName>
    </submittedName>
</protein>
<keyword evidence="1 3" id="KW-0378">Hydrolase</keyword>
<evidence type="ECO:0000256" key="3">
    <source>
        <dbReference type="RuleBase" id="RU361153"/>
    </source>
</evidence>
<comment type="similarity">
    <text evidence="3">Belongs to the glycosyl hydrolase 5 (cellulase A) family.</text>
</comment>
<feature type="chain" id="PRO_5022181860" evidence="5">
    <location>
        <begin position="21"/>
        <end position="547"/>
    </location>
</feature>
<proteinExistence type="inferred from homology"/>
<gene>
    <name evidence="7" type="ORF">FPL22_09775</name>
</gene>
<dbReference type="Gene3D" id="3.20.20.80">
    <property type="entry name" value="Glycosidases"/>
    <property type="match status" value="1"/>
</dbReference>
<dbReference type="Proteomes" id="UP000315648">
    <property type="component" value="Unassembled WGS sequence"/>
</dbReference>
<feature type="region of interest" description="Disordered" evidence="4">
    <location>
        <begin position="193"/>
        <end position="212"/>
    </location>
</feature>
<dbReference type="EMBL" id="VMBG01000001">
    <property type="protein sequence ID" value="TSJ79551.1"/>
    <property type="molecule type" value="Genomic_DNA"/>
</dbReference>
<dbReference type="GO" id="GO:0009251">
    <property type="term" value="P:glucan catabolic process"/>
    <property type="evidence" value="ECO:0007669"/>
    <property type="project" value="TreeGrafter"/>
</dbReference>
<sequence length="547" mass="59401">MKLLSFTILLTALLAASLSAQTPSSRPEKLTLVKGTALTISPVDWPPVSLGVTQQSEGADHFLRLVVHPPVKIVSLSRTLVVPAGTDALSLSWQQRITGLKPGAQNGDARLAFEFFDANDTKIAATPPFSFYRENSNGWENQTTRIPVPSGARTFRLTPALVRLEGGSYDLGGITVTAVTTATASAASIPAVPDPAAGNTGPTPRASGAPPELRVQGNRLVTVKGGKEVWLQGVNVPSLEWSVKGERILKSIGIATDEWNANVIRLPVKADHWFGKGTKHNTQTDGGAAYRDLVDQAVALASSKGAYLVLDLHHYRAPRPSDLTFWTDAAARYKNNPAVLFDLLNEPHGTTWEIWRDGGFLEEKKKPGDEDTFLTPEEKLHNTRGYVSPGMQKMIDTVRATGAKNIVVIGGLDYAYDLTGIVSGFALKDPNGNGIMYASHVYPWKKSWQKKFLDAAAKHPILLGEVGGDAKKMSFIPANHQEDVATWVPAMLGLIQKHRLNWTGWCFHPSASPRMLSDLNYTPTPFWGQPAKDALAGKKFPEPAKLR</sequence>
<comment type="caution">
    <text evidence="7">The sequence shown here is derived from an EMBL/GenBank/DDBJ whole genome shotgun (WGS) entry which is preliminary data.</text>
</comment>
<accession>A0A556QSD9</accession>
<keyword evidence="2 3" id="KW-0326">Glycosidase</keyword>
<dbReference type="PANTHER" id="PTHR34142">
    <property type="entry name" value="ENDO-BETA-1,4-GLUCANASE A"/>
    <property type="match status" value="1"/>
</dbReference>
<dbReference type="PANTHER" id="PTHR34142:SF1">
    <property type="entry name" value="GLYCOSIDE HYDROLASE FAMILY 5 DOMAIN-CONTAINING PROTEIN"/>
    <property type="match status" value="1"/>
</dbReference>
<dbReference type="InterPro" id="IPR017853">
    <property type="entry name" value="GH"/>
</dbReference>
<keyword evidence="5" id="KW-0732">Signal</keyword>
<evidence type="ECO:0000313" key="7">
    <source>
        <dbReference type="EMBL" id="TSJ79551.1"/>
    </source>
</evidence>
<evidence type="ECO:0000256" key="4">
    <source>
        <dbReference type="SAM" id="MobiDB-lite"/>
    </source>
</evidence>
<feature type="signal peptide" evidence="5">
    <location>
        <begin position="1"/>
        <end position="20"/>
    </location>
</feature>